<accession>A0A918MH52</accession>
<dbReference type="InterPro" id="IPR007345">
    <property type="entry name" value="Polysacch_pyruvyl_Trfase"/>
</dbReference>
<evidence type="ECO:0000313" key="3">
    <source>
        <dbReference type="Proteomes" id="UP000634668"/>
    </source>
</evidence>
<keyword evidence="3" id="KW-1185">Reference proteome</keyword>
<reference evidence="2" key="1">
    <citation type="journal article" date="2014" name="Int. J. Syst. Evol. Microbiol.">
        <title>Complete genome sequence of Corynebacterium casei LMG S-19264T (=DSM 44701T), isolated from a smear-ripened cheese.</title>
        <authorList>
            <consortium name="US DOE Joint Genome Institute (JGI-PGF)"/>
            <person name="Walter F."/>
            <person name="Albersmeier A."/>
            <person name="Kalinowski J."/>
            <person name="Ruckert C."/>
        </authorList>
    </citation>
    <scope>NUCLEOTIDE SEQUENCE</scope>
    <source>
        <strain evidence="2">KCTC 12113</strain>
    </source>
</reference>
<reference evidence="2" key="2">
    <citation type="submission" date="2020-09" db="EMBL/GenBank/DDBJ databases">
        <authorList>
            <person name="Sun Q."/>
            <person name="Kim S."/>
        </authorList>
    </citation>
    <scope>NUCLEOTIDE SEQUENCE</scope>
    <source>
        <strain evidence="2">KCTC 12113</strain>
    </source>
</reference>
<proteinExistence type="predicted"/>
<sequence length="377" mass="43467">MKIGVLTQPLHDNYGGLLQAYALKETLQSLGHEVVIINRRGKERSNFRKIASIIKNKIKGTEPNPKTLLSKEDKKIISQNTLAFRNKYIPNLSRPFTSDKDMKNLNSMGFDAYVVGSDQSWRPIYSPSIQNYFLDFAKDEEKIKRLTYAVSFGVSHWEFTEADTKACATLAKKFDAISVREESGIHLVKNYLGAEAIHSLDPTMLLKTEHYLKITKAENVMNNDGDLKVYILDKTEEKQRLINSIESKLGLKQFEVMPNKRIQKDKVDKIEDYVYPNPAKWIKGYEDAKFVIADSFHGTVFAILFNIPFIAIGNNHRGMARFESLLKMFGLQNRLIIDPQNIDVDEILKTDIDWIRVNEILKQEREKALRYLKMNLK</sequence>
<dbReference type="AlphaFoldDB" id="A0A918MH52"/>
<dbReference type="Proteomes" id="UP000634668">
    <property type="component" value="Unassembled WGS sequence"/>
</dbReference>
<protein>
    <recommendedName>
        <fullName evidence="1">Polysaccharide pyruvyl transferase domain-containing protein</fullName>
    </recommendedName>
</protein>
<dbReference type="Pfam" id="PF04230">
    <property type="entry name" value="PS_pyruv_trans"/>
    <property type="match status" value="1"/>
</dbReference>
<comment type="caution">
    <text evidence="2">The sequence shown here is derived from an EMBL/GenBank/DDBJ whole genome shotgun (WGS) entry which is preliminary data.</text>
</comment>
<feature type="domain" description="Polysaccharide pyruvyl transferase" evidence="1">
    <location>
        <begin position="13"/>
        <end position="316"/>
    </location>
</feature>
<organism evidence="2 3">
    <name type="scientific">Arenibacter certesii</name>
    <dbReference type="NCBI Taxonomy" id="228955"/>
    <lineage>
        <taxon>Bacteria</taxon>
        <taxon>Pseudomonadati</taxon>
        <taxon>Bacteroidota</taxon>
        <taxon>Flavobacteriia</taxon>
        <taxon>Flavobacteriales</taxon>
        <taxon>Flavobacteriaceae</taxon>
        <taxon>Arenibacter</taxon>
    </lineage>
</organism>
<evidence type="ECO:0000313" key="2">
    <source>
        <dbReference type="EMBL" id="GGW22050.1"/>
    </source>
</evidence>
<name>A0A918MH52_9FLAO</name>
<gene>
    <name evidence="2" type="ORF">GCM10007383_01330</name>
</gene>
<evidence type="ECO:0000259" key="1">
    <source>
        <dbReference type="Pfam" id="PF04230"/>
    </source>
</evidence>
<dbReference type="EMBL" id="BMWP01000001">
    <property type="protein sequence ID" value="GGW22050.1"/>
    <property type="molecule type" value="Genomic_DNA"/>
</dbReference>